<dbReference type="KEGG" id="ovi:T265_12091"/>
<dbReference type="Proteomes" id="UP000054324">
    <property type="component" value="Unassembled WGS sequence"/>
</dbReference>
<organism evidence="2 3">
    <name type="scientific">Opisthorchis viverrini</name>
    <name type="common">Southeast Asian liver fluke</name>
    <dbReference type="NCBI Taxonomy" id="6198"/>
    <lineage>
        <taxon>Eukaryota</taxon>
        <taxon>Metazoa</taxon>
        <taxon>Spiralia</taxon>
        <taxon>Lophotrochozoa</taxon>
        <taxon>Platyhelminthes</taxon>
        <taxon>Trematoda</taxon>
        <taxon>Digenea</taxon>
        <taxon>Opisthorchiida</taxon>
        <taxon>Opisthorchiata</taxon>
        <taxon>Opisthorchiidae</taxon>
        <taxon>Opisthorchis</taxon>
    </lineage>
</organism>
<feature type="compositionally biased region" description="Polar residues" evidence="1">
    <location>
        <begin position="49"/>
        <end position="104"/>
    </location>
</feature>
<protein>
    <submittedName>
        <fullName evidence="2">Uncharacterized protein</fullName>
    </submittedName>
</protein>
<feature type="region of interest" description="Disordered" evidence="1">
    <location>
        <begin position="49"/>
        <end position="127"/>
    </location>
</feature>
<sequence>MRRPGAAHSVAWKHHKREIQLGSSQCTSSPAGCDVRLICEVRWMGPFSSEQRSPTKLTNRMQVQSSDKLSSAMSDHPTTGDDTCTPKRTYSLNRSLDLSTTPLRQNRYHGRATTSPGQEGVARLYTP</sequence>
<proteinExistence type="predicted"/>
<dbReference type="AlphaFoldDB" id="A0A074YW78"/>
<dbReference type="GeneID" id="20326259"/>
<keyword evidence="3" id="KW-1185">Reference proteome</keyword>
<dbReference type="RefSeq" id="XP_009177314.1">
    <property type="nucleotide sequence ID" value="XM_009179050.1"/>
</dbReference>
<dbReference type="EMBL" id="KL597451">
    <property type="protein sequence ID" value="KER18938.1"/>
    <property type="molecule type" value="Genomic_DNA"/>
</dbReference>
<evidence type="ECO:0000313" key="3">
    <source>
        <dbReference type="Proteomes" id="UP000054324"/>
    </source>
</evidence>
<dbReference type="CTD" id="20326259"/>
<name>A0A074YW78_OPIVI</name>
<gene>
    <name evidence="2" type="ORF">T265_12091</name>
</gene>
<evidence type="ECO:0000313" key="2">
    <source>
        <dbReference type="EMBL" id="KER18938.1"/>
    </source>
</evidence>
<accession>A0A074YW78</accession>
<reference evidence="2 3" key="1">
    <citation type="submission" date="2013-11" db="EMBL/GenBank/DDBJ databases">
        <title>Opisthorchis viverrini - life in the bile duct.</title>
        <authorList>
            <person name="Young N.D."/>
            <person name="Nagarajan N."/>
            <person name="Lin S.J."/>
            <person name="Korhonen P.K."/>
            <person name="Jex A.R."/>
            <person name="Hall R.S."/>
            <person name="Safavi-Hemami H."/>
            <person name="Kaewkong W."/>
            <person name="Bertrand D."/>
            <person name="Gao S."/>
            <person name="Seet Q."/>
            <person name="Wongkham S."/>
            <person name="Teh B.T."/>
            <person name="Wongkham C."/>
            <person name="Intapan P.M."/>
            <person name="Maleewong W."/>
            <person name="Yang X."/>
            <person name="Hu M."/>
            <person name="Wang Z."/>
            <person name="Hofmann A."/>
            <person name="Sternberg P.W."/>
            <person name="Tan P."/>
            <person name="Wang J."/>
            <person name="Gasser R.B."/>
        </authorList>
    </citation>
    <scope>NUCLEOTIDE SEQUENCE [LARGE SCALE GENOMIC DNA]</scope>
</reference>
<evidence type="ECO:0000256" key="1">
    <source>
        <dbReference type="SAM" id="MobiDB-lite"/>
    </source>
</evidence>